<dbReference type="GO" id="GO:0015035">
    <property type="term" value="F:protein-disulfide reductase activity"/>
    <property type="evidence" value="ECO:0007669"/>
    <property type="project" value="TreeGrafter"/>
</dbReference>
<accession>A0A239IHY6</accession>
<sequence length="157" mass="17026">MIGRVLLAGALLPGLFLPAQSFDAPAKKSYVTYQAESQVVPAGKKAELELRFHVQPGFHVNSHTPKSEFLIPTRLEFQPANGVKAGPVEYPVGKSYSFSFSPAEKLDVYSEVFTVKLPVTATAGEHQVDGVLKYQACDTAACYPPKTLPVQVLFTAK</sequence>
<feature type="signal peptide" evidence="1">
    <location>
        <begin position="1"/>
        <end position="21"/>
    </location>
</feature>
<dbReference type="Proteomes" id="UP000198356">
    <property type="component" value="Unassembled WGS sequence"/>
</dbReference>
<dbReference type="AlphaFoldDB" id="A0A239IHY6"/>
<dbReference type="Pfam" id="PF11412">
    <property type="entry name" value="DsbD_N"/>
    <property type="match status" value="1"/>
</dbReference>
<keyword evidence="4" id="KW-1185">Reference proteome</keyword>
<organism evidence="3 4">
    <name type="scientific">Granulicella rosea</name>
    <dbReference type="NCBI Taxonomy" id="474952"/>
    <lineage>
        <taxon>Bacteria</taxon>
        <taxon>Pseudomonadati</taxon>
        <taxon>Acidobacteriota</taxon>
        <taxon>Terriglobia</taxon>
        <taxon>Terriglobales</taxon>
        <taxon>Acidobacteriaceae</taxon>
        <taxon>Granulicella</taxon>
    </lineage>
</organism>
<dbReference type="Gene3D" id="2.60.40.1250">
    <property type="entry name" value="Thiol:disulfide interchange protein DsbD, N-terminal domain"/>
    <property type="match status" value="1"/>
</dbReference>
<evidence type="ECO:0000313" key="4">
    <source>
        <dbReference type="Proteomes" id="UP000198356"/>
    </source>
</evidence>
<dbReference type="InterPro" id="IPR036929">
    <property type="entry name" value="DsbDN_sf"/>
</dbReference>
<dbReference type="OrthoDB" id="121090at2"/>
<dbReference type="PANTHER" id="PTHR32234">
    <property type="entry name" value="THIOL:DISULFIDE INTERCHANGE PROTEIN DSBD"/>
    <property type="match status" value="1"/>
</dbReference>
<name>A0A239IHY6_9BACT</name>
<feature type="chain" id="PRO_5012669852" evidence="1">
    <location>
        <begin position="22"/>
        <end position="157"/>
    </location>
</feature>
<evidence type="ECO:0000313" key="3">
    <source>
        <dbReference type="EMBL" id="SNS93022.1"/>
    </source>
</evidence>
<feature type="domain" description="Thiol:disulfide interchange protein DsbD N-terminal" evidence="2">
    <location>
        <begin position="38"/>
        <end position="147"/>
    </location>
</feature>
<evidence type="ECO:0000259" key="2">
    <source>
        <dbReference type="Pfam" id="PF11412"/>
    </source>
</evidence>
<evidence type="ECO:0000256" key="1">
    <source>
        <dbReference type="SAM" id="SignalP"/>
    </source>
</evidence>
<dbReference type="InterPro" id="IPR028250">
    <property type="entry name" value="DsbDN"/>
</dbReference>
<dbReference type="RefSeq" id="WP_089408243.1">
    <property type="nucleotide sequence ID" value="NZ_FZOU01000003.1"/>
</dbReference>
<dbReference type="GO" id="GO:0045454">
    <property type="term" value="P:cell redox homeostasis"/>
    <property type="evidence" value="ECO:0007669"/>
    <property type="project" value="TreeGrafter"/>
</dbReference>
<keyword evidence="1" id="KW-0732">Signal</keyword>
<gene>
    <name evidence="3" type="ORF">SAMN05421770_103115</name>
</gene>
<proteinExistence type="predicted"/>
<protein>
    <submittedName>
        <fullName evidence="3">Disulphide bond corrector protein DsbC</fullName>
    </submittedName>
</protein>
<reference evidence="3 4" key="1">
    <citation type="submission" date="2017-06" db="EMBL/GenBank/DDBJ databases">
        <authorList>
            <person name="Kim H.J."/>
            <person name="Triplett B.A."/>
        </authorList>
    </citation>
    <scope>NUCLEOTIDE SEQUENCE [LARGE SCALE GENOMIC DNA]</scope>
    <source>
        <strain evidence="3 4">DSM 18704</strain>
    </source>
</reference>
<dbReference type="EMBL" id="FZOU01000003">
    <property type="protein sequence ID" value="SNS93022.1"/>
    <property type="molecule type" value="Genomic_DNA"/>
</dbReference>